<dbReference type="PROSITE" id="PS00936">
    <property type="entry name" value="RIBOSOMAL_L35"/>
    <property type="match status" value="1"/>
</dbReference>
<dbReference type="GO" id="GO:0003735">
    <property type="term" value="F:structural constituent of ribosome"/>
    <property type="evidence" value="ECO:0007669"/>
    <property type="project" value="InterPro"/>
</dbReference>
<organism evidence="6">
    <name type="scientific">Antithamnionella ternifolia</name>
    <dbReference type="NCBI Taxonomy" id="207919"/>
    <lineage>
        <taxon>Eukaryota</taxon>
        <taxon>Rhodophyta</taxon>
        <taxon>Florideophyceae</taxon>
        <taxon>Rhodymeniophycidae</taxon>
        <taxon>Ceramiales</taxon>
        <taxon>Ceramiaceae</taxon>
        <taxon>Antithamnionella</taxon>
    </lineage>
</organism>
<keyword evidence="2 4" id="KW-0689">Ribosomal protein</keyword>
<proteinExistence type="inferred from homology"/>
<evidence type="ECO:0000256" key="2">
    <source>
        <dbReference type="ARBA" id="ARBA00022980"/>
    </source>
</evidence>
<gene>
    <name evidence="6" type="primary">rpl35</name>
</gene>
<dbReference type="GO" id="GO:0015934">
    <property type="term" value="C:large ribosomal subunit"/>
    <property type="evidence" value="ECO:0007669"/>
    <property type="project" value="TreeGrafter"/>
</dbReference>
<keyword evidence="3 4" id="KW-0687">Ribonucleoprotein</keyword>
<dbReference type="SUPFAM" id="SSF143034">
    <property type="entry name" value="L35p-like"/>
    <property type="match status" value="1"/>
</dbReference>
<evidence type="ECO:0000256" key="5">
    <source>
        <dbReference type="SAM" id="MobiDB-lite"/>
    </source>
</evidence>
<accession>A0A4D6WKT2</accession>
<dbReference type="EMBL" id="MK814608">
    <property type="protein sequence ID" value="QCI04126.1"/>
    <property type="molecule type" value="Genomic_DNA"/>
</dbReference>
<sequence>MTYKLKTRRSISKRFKVTARGKLLMHKASHSHLLEKKTSKRKQKLRKVTKVSLKDQKNFKYSLPYSF</sequence>
<evidence type="ECO:0000256" key="1">
    <source>
        <dbReference type="ARBA" id="ARBA00006598"/>
    </source>
</evidence>
<dbReference type="NCBIfam" id="TIGR00001">
    <property type="entry name" value="rpmI_bact"/>
    <property type="match status" value="1"/>
</dbReference>
<evidence type="ECO:0000313" key="6">
    <source>
        <dbReference type="EMBL" id="QCI04126.1"/>
    </source>
</evidence>
<protein>
    <recommendedName>
        <fullName evidence="4">50S ribosomal protein L35</fullName>
    </recommendedName>
</protein>
<dbReference type="Gene3D" id="4.10.410.60">
    <property type="match status" value="1"/>
</dbReference>
<reference evidence="6" key="2">
    <citation type="submission" date="2019-04" db="EMBL/GenBank/DDBJ databases">
        <authorList>
            <person name="Pasella M."/>
        </authorList>
    </citation>
    <scope>NUCLEOTIDE SEQUENCE</scope>
    <source>
        <strain evidence="6">PD2956</strain>
    </source>
</reference>
<dbReference type="InterPro" id="IPR001706">
    <property type="entry name" value="Ribosomal_bL35"/>
</dbReference>
<dbReference type="FunFam" id="4.10.410.60:FF:000001">
    <property type="entry name" value="50S ribosomal protein L35"/>
    <property type="match status" value="1"/>
</dbReference>
<keyword evidence="6" id="KW-0934">Plastid</keyword>
<dbReference type="PANTHER" id="PTHR33343">
    <property type="entry name" value="54S RIBOSOMAL PROTEIN BL35M"/>
    <property type="match status" value="1"/>
</dbReference>
<evidence type="ECO:0000256" key="3">
    <source>
        <dbReference type="ARBA" id="ARBA00023274"/>
    </source>
</evidence>
<dbReference type="InterPro" id="IPR021137">
    <property type="entry name" value="Ribosomal_bL35-like"/>
</dbReference>
<dbReference type="PANTHER" id="PTHR33343:SF1">
    <property type="entry name" value="LARGE RIBOSOMAL SUBUNIT PROTEIN BL35M"/>
    <property type="match status" value="1"/>
</dbReference>
<dbReference type="InterPro" id="IPR018265">
    <property type="entry name" value="Ribosomal_bL35_CS"/>
</dbReference>
<dbReference type="GO" id="GO:0006412">
    <property type="term" value="P:translation"/>
    <property type="evidence" value="ECO:0007669"/>
    <property type="project" value="InterPro"/>
</dbReference>
<feature type="region of interest" description="Disordered" evidence="5">
    <location>
        <begin position="28"/>
        <end position="50"/>
    </location>
</feature>
<dbReference type="HAMAP" id="MF_00514">
    <property type="entry name" value="Ribosomal_bL35"/>
    <property type="match status" value="1"/>
</dbReference>
<name>A0A4D6WKT2_9FLOR</name>
<geneLocation type="plastid" evidence="6"/>
<reference evidence="6" key="1">
    <citation type="journal article" date="2019" name="Mol. Phylogenet. Evol.">
        <title>Morphological evolution and classification of the red algal order Ceramiales inferred using plastid phylogenomics.</title>
        <authorList>
            <person name="Diaz-Tapia P."/>
            <person name="Pasella M.M."/>
            <person name="Verbruggen H."/>
            <person name="Maggs C.A."/>
        </authorList>
    </citation>
    <scope>NUCLEOTIDE SEQUENCE</scope>
    <source>
        <strain evidence="6">PD2956</strain>
    </source>
</reference>
<comment type="similarity">
    <text evidence="1 4">Belongs to the bacterial ribosomal protein bL35 family.</text>
</comment>
<dbReference type="PRINTS" id="PR00064">
    <property type="entry name" value="RIBOSOMALL35"/>
</dbReference>
<evidence type="ECO:0000256" key="4">
    <source>
        <dbReference type="RuleBase" id="RU000568"/>
    </source>
</evidence>
<feature type="compositionally biased region" description="Basic residues" evidence="5">
    <location>
        <begin position="38"/>
        <end position="49"/>
    </location>
</feature>
<dbReference type="Pfam" id="PF01632">
    <property type="entry name" value="Ribosomal_L35p"/>
    <property type="match status" value="1"/>
</dbReference>
<dbReference type="InterPro" id="IPR037229">
    <property type="entry name" value="Ribosomal_bL35_sf"/>
</dbReference>
<dbReference type="AlphaFoldDB" id="A0A4D6WKT2"/>